<dbReference type="AlphaFoldDB" id="A0A553NXQ1"/>
<evidence type="ECO:0000313" key="6">
    <source>
        <dbReference type="Proteomes" id="UP000318571"/>
    </source>
</evidence>
<dbReference type="GO" id="GO:0008168">
    <property type="term" value="F:methyltransferase activity"/>
    <property type="evidence" value="ECO:0007669"/>
    <property type="project" value="UniProtKB-KW"/>
</dbReference>
<dbReference type="Gene3D" id="3.40.1280.30">
    <property type="match status" value="1"/>
</dbReference>
<keyword evidence="2" id="KW-0808">Transferase</keyword>
<keyword evidence="1" id="KW-0489">Methyltransferase</keyword>
<dbReference type="OrthoDB" id="9976048at2759"/>
<dbReference type="GO" id="GO:0032259">
    <property type="term" value="P:methylation"/>
    <property type="evidence" value="ECO:0007669"/>
    <property type="project" value="UniProtKB-KW"/>
</dbReference>
<dbReference type="InterPro" id="IPR028564">
    <property type="entry name" value="MT_TRM10-typ"/>
</dbReference>
<dbReference type="GO" id="GO:0070131">
    <property type="term" value="P:positive regulation of mitochondrial translation"/>
    <property type="evidence" value="ECO:0007669"/>
    <property type="project" value="TreeGrafter"/>
</dbReference>
<evidence type="ECO:0000256" key="3">
    <source>
        <dbReference type="ARBA" id="ARBA00022691"/>
    </source>
</evidence>
<evidence type="ECO:0000313" key="5">
    <source>
        <dbReference type="EMBL" id="TRY70209.1"/>
    </source>
</evidence>
<dbReference type="GO" id="GO:0005654">
    <property type="term" value="C:nucleoplasm"/>
    <property type="evidence" value="ECO:0007669"/>
    <property type="project" value="TreeGrafter"/>
</dbReference>
<keyword evidence="6" id="KW-1185">Reference proteome</keyword>
<dbReference type="OMA" id="SANENKM"/>
<gene>
    <name evidence="5" type="ORF">TCAL_07517</name>
</gene>
<dbReference type="PROSITE" id="PS51675">
    <property type="entry name" value="SAM_MT_TRM10"/>
    <property type="match status" value="1"/>
</dbReference>
<dbReference type="EMBL" id="VCGU01000009">
    <property type="protein sequence ID" value="TRY70209.1"/>
    <property type="molecule type" value="Genomic_DNA"/>
</dbReference>
<reference evidence="5 6" key="1">
    <citation type="journal article" date="2018" name="Nat. Ecol. Evol.">
        <title>Genomic signatures of mitonuclear coevolution across populations of Tigriopus californicus.</title>
        <authorList>
            <person name="Barreto F.S."/>
            <person name="Watson E.T."/>
            <person name="Lima T.G."/>
            <person name="Willett C.S."/>
            <person name="Edmands S."/>
            <person name="Li W."/>
            <person name="Burton R.S."/>
        </authorList>
    </citation>
    <scope>NUCLEOTIDE SEQUENCE [LARGE SCALE GENOMIC DNA]</scope>
    <source>
        <strain evidence="5 6">San Diego</strain>
    </source>
</reference>
<dbReference type="GO" id="GO:0005739">
    <property type="term" value="C:mitochondrion"/>
    <property type="evidence" value="ECO:0007669"/>
    <property type="project" value="TreeGrafter"/>
</dbReference>
<dbReference type="PANTHER" id="PTHR13563">
    <property type="entry name" value="TRNA (GUANINE-9-) METHYLTRANSFERASE"/>
    <property type="match status" value="1"/>
</dbReference>
<sequence length="474" mass="55145">MTDEQIKTLANLRYIMPRTQFLMYLRSPEHAGVTLDEILASDERIHAGFDFTDQAMRAAAPPQMSPEELEERWNLLRETYMSMRQEGDDVPFDIKPERLTDLLLSANENKMRSTLTFLHQVHLMHVKRLFRTFTRRVMARQSRSDAIRKKVEQADGHIIYGLGQNTFNIRIANQTVDRQDEWRMIRQFQPAWGQSMVVDLQFLKYSYPRCLSSIYREIQFGIHRLKTLKGSFALYLCNFDPTCPKSQKIFKHFPKLREPHYPVVLTEKSYLELFPQKDLVYLSPDSKTDLKFNGDDVYIIGAQTSKSQDCPKTLSVAKKDGIRHARLPLRANIGMRAELNIDHVMAMMAELQYSGDWIYASRWIPSRFFRNRIKSMGRLEPRDEAVYKAHNELNPSTNEDNIPMGPLEYRKKFKSILEQELIHPGHTHESVDLTTIMQPKERMSTPIFRKTPNSKGGKTSSYASKVAIATIFGE</sequence>
<dbReference type="GO" id="GO:0097745">
    <property type="term" value="P:mitochondrial tRNA 5'-end processing"/>
    <property type="evidence" value="ECO:0007669"/>
    <property type="project" value="TreeGrafter"/>
</dbReference>
<evidence type="ECO:0000259" key="4">
    <source>
        <dbReference type="PROSITE" id="PS51675"/>
    </source>
</evidence>
<proteinExistence type="predicted"/>
<dbReference type="Proteomes" id="UP000318571">
    <property type="component" value="Chromosome 9"/>
</dbReference>
<dbReference type="STRING" id="6832.A0A553NXQ1"/>
<protein>
    <recommendedName>
        <fullName evidence="4">SAM-dependent MTase TRM10-type domain-containing protein</fullName>
    </recommendedName>
</protein>
<dbReference type="GO" id="GO:0000049">
    <property type="term" value="F:tRNA binding"/>
    <property type="evidence" value="ECO:0007669"/>
    <property type="project" value="TreeGrafter"/>
</dbReference>
<keyword evidence="3" id="KW-0949">S-adenosyl-L-methionine</keyword>
<evidence type="ECO:0000256" key="2">
    <source>
        <dbReference type="ARBA" id="ARBA00022679"/>
    </source>
</evidence>
<dbReference type="InterPro" id="IPR007356">
    <property type="entry name" value="tRNA_m1G_MeTrfase_euk"/>
</dbReference>
<dbReference type="InterPro" id="IPR038459">
    <property type="entry name" value="MT_TRM10-typ_sf"/>
</dbReference>
<organism evidence="5 6">
    <name type="scientific">Tigriopus californicus</name>
    <name type="common">Marine copepod</name>
    <dbReference type="NCBI Taxonomy" id="6832"/>
    <lineage>
        <taxon>Eukaryota</taxon>
        <taxon>Metazoa</taxon>
        <taxon>Ecdysozoa</taxon>
        <taxon>Arthropoda</taxon>
        <taxon>Crustacea</taxon>
        <taxon>Multicrustacea</taxon>
        <taxon>Hexanauplia</taxon>
        <taxon>Copepoda</taxon>
        <taxon>Harpacticoida</taxon>
        <taxon>Harpacticidae</taxon>
        <taxon>Tigriopus</taxon>
    </lineage>
</organism>
<accession>A0A553NXQ1</accession>
<feature type="domain" description="SAM-dependent MTase TRM10-type" evidence="4">
    <location>
        <begin position="180"/>
        <end position="371"/>
    </location>
</feature>
<dbReference type="PANTHER" id="PTHR13563:SF5">
    <property type="entry name" value="TRNA METHYLTRANSFERASE 10 HOMOLOG C"/>
    <property type="match status" value="1"/>
</dbReference>
<comment type="caution">
    <text evidence="5">The sequence shown here is derived from an EMBL/GenBank/DDBJ whole genome shotgun (WGS) entry which is preliminary data.</text>
</comment>
<name>A0A553NXQ1_TIGCA</name>
<evidence type="ECO:0000256" key="1">
    <source>
        <dbReference type="ARBA" id="ARBA00022603"/>
    </source>
</evidence>